<dbReference type="EMBL" id="JAUKTV010000007">
    <property type="protein sequence ID" value="KAK0735353.1"/>
    <property type="molecule type" value="Genomic_DNA"/>
</dbReference>
<accession>A0AA40BJM8</accession>
<dbReference type="PROSITE" id="PS50005">
    <property type="entry name" value="TPR"/>
    <property type="match status" value="1"/>
</dbReference>
<dbReference type="PANTHER" id="PTHR46082:SF6">
    <property type="entry name" value="AAA+ ATPASE DOMAIN-CONTAINING PROTEIN-RELATED"/>
    <property type="match status" value="1"/>
</dbReference>
<evidence type="ECO:0000256" key="1">
    <source>
        <dbReference type="PROSITE-ProRule" id="PRU00339"/>
    </source>
</evidence>
<gene>
    <name evidence="3" type="ORF">B0T21DRAFT_367578</name>
</gene>
<feature type="compositionally biased region" description="Polar residues" evidence="2">
    <location>
        <begin position="440"/>
        <end position="456"/>
    </location>
</feature>
<name>A0AA40BJM8_9PEZI</name>
<dbReference type="Proteomes" id="UP001172159">
    <property type="component" value="Unassembled WGS sequence"/>
</dbReference>
<dbReference type="InterPro" id="IPR053137">
    <property type="entry name" value="NLR-like"/>
</dbReference>
<dbReference type="InterPro" id="IPR019734">
    <property type="entry name" value="TPR_rpt"/>
</dbReference>
<feature type="region of interest" description="Disordered" evidence="2">
    <location>
        <begin position="403"/>
        <end position="505"/>
    </location>
</feature>
<protein>
    <recommendedName>
        <fullName evidence="5">Kinesin light chain</fullName>
    </recommendedName>
</protein>
<evidence type="ECO:0000313" key="4">
    <source>
        <dbReference type="Proteomes" id="UP001172159"/>
    </source>
</evidence>
<comment type="caution">
    <text evidence="3">The sequence shown here is derived from an EMBL/GenBank/DDBJ whole genome shotgun (WGS) entry which is preliminary data.</text>
</comment>
<feature type="region of interest" description="Disordered" evidence="2">
    <location>
        <begin position="322"/>
        <end position="357"/>
    </location>
</feature>
<evidence type="ECO:0008006" key="5">
    <source>
        <dbReference type="Google" id="ProtNLM"/>
    </source>
</evidence>
<dbReference type="SUPFAM" id="SSF48452">
    <property type="entry name" value="TPR-like"/>
    <property type="match status" value="1"/>
</dbReference>
<feature type="compositionally biased region" description="Basic and acidic residues" evidence="2">
    <location>
        <begin position="322"/>
        <end position="336"/>
    </location>
</feature>
<reference evidence="3" key="1">
    <citation type="submission" date="2023-06" db="EMBL/GenBank/DDBJ databases">
        <title>Genome-scale phylogeny and comparative genomics of the fungal order Sordariales.</title>
        <authorList>
            <consortium name="Lawrence Berkeley National Laboratory"/>
            <person name="Hensen N."/>
            <person name="Bonometti L."/>
            <person name="Westerberg I."/>
            <person name="Brannstrom I.O."/>
            <person name="Guillou S."/>
            <person name="Cros-Aarteil S."/>
            <person name="Calhoun S."/>
            <person name="Haridas S."/>
            <person name="Kuo A."/>
            <person name="Mondo S."/>
            <person name="Pangilinan J."/>
            <person name="Riley R."/>
            <person name="Labutti K."/>
            <person name="Andreopoulos B."/>
            <person name="Lipzen A."/>
            <person name="Chen C."/>
            <person name="Yanf M."/>
            <person name="Daum C."/>
            <person name="Ng V."/>
            <person name="Clum A."/>
            <person name="Steindorff A."/>
            <person name="Ohm R."/>
            <person name="Martin F."/>
            <person name="Silar P."/>
            <person name="Natvig D."/>
            <person name="Lalanne C."/>
            <person name="Gautier V."/>
            <person name="Ament-Velasquez S.L."/>
            <person name="Kruys A."/>
            <person name="Hutchinson M.I."/>
            <person name="Powell A.J."/>
            <person name="Barry K."/>
            <person name="Miller A.N."/>
            <person name="Grigoriev I.V."/>
            <person name="Debuchy R."/>
            <person name="Gladieux P."/>
            <person name="Thoren M.H."/>
            <person name="Johannesson H."/>
        </authorList>
    </citation>
    <scope>NUCLEOTIDE SEQUENCE</scope>
    <source>
        <strain evidence="3">CBS 540.89</strain>
    </source>
</reference>
<keyword evidence="4" id="KW-1185">Reference proteome</keyword>
<feature type="compositionally biased region" description="Low complexity" evidence="2">
    <location>
        <begin position="425"/>
        <end position="437"/>
    </location>
</feature>
<dbReference type="AlphaFoldDB" id="A0AA40BJM8"/>
<keyword evidence="1" id="KW-0802">TPR repeat</keyword>
<dbReference type="SMART" id="SM00028">
    <property type="entry name" value="TPR"/>
    <property type="match status" value="3"/>
</dbReference>
<sequence length="713" mass="78910">MVVDGLNDESSLHWAKDTDTDDERTIWDFIPMGKHASVLVTTRNERLARRFVRRKHQFIVEVNPLGDKDAAFMVLGEHTSNKRKFAQAKELAKQLGGIAGALAYVYAYLTKVDRKMELKAYGDMLKLPESSKPDPIANAVLAWRSLYRALKTKHPEAANLLNSVGVLDVQSIPKDFFQKTDWKLTRTLEAYGMIERSADDRFIRVTGIVRLCLQRYLEERGKKEGVEEKVLEQLCENLKGGHQDLDDALLPSILAALNFQAKSPDSDTKKLAATLHLKVAQYYQHIGRLQAAIRHFEHCLTPRPKDSKRPYFISNEDADSAKKALEQARSDVKKAESSAVSLTKGTKKPALPTVSVPNPREIHTELQHLEKTSGPSHASTIQKVAELAALRLTHPGIRHVNKVNSGNKFADTRGLPAPPGRSPLIPAAHIPPAHAIPVHGTSSAQGRSAAYNSPAASPQPHSPRALSPTVASLPGTHKSSDKLPSGSDHPHQPAPESDDTPEEGPASLYHRLLTTAISHGRDNMHTANAHYSLAIAHESQGDFPQSQTHFFHALSTARTHVGIDSPEYLRMMRALACGYARKGGDYLPQAQQIFAFVLQKQVKTLGETHPETLVTRHNVALFLEEAEEWEAAGEELERILGLQGYLLGRDSQDTLQTACSLAMNYGARGKRKEALELFRATLVTQERVLGETHVDTVTTAERLREFLAEMNVE</sequence>
<dbReference type="Pfam" id="PF13374">
    <property type="entry name" value="TPR_10"/>
    <property type="match status" value="1"/>
</dbReference>
<dbReference type="Gene3D" id="1.25.40.10">
    <property type="entry name" value="Tetratricopeptide repeat domain"/>
    <property type="match status" value="1"/>
</dbReference>
<dbReference type="PANTHER" id="PTHR46082">
    <property type="entry name" value="ATP/GTP-BINDING PROTEIN-RELATED"/>
    <property type="match status" value="1"/>
</dbReference>
<evidence type="ECO:0000313" key="3">
    <source>
        <dbReference type="EMBL" id="KAK0735353.1"/>
    </source>
</evidence>
<proteinExistence type="predicted"/>
<evidence type="ECO:0000256" key="2">
    <source>
        <dbReference type="SAM" id="MobiDB-lite"/>
    </source>
</evidence>
<organism evidence="3 4">
    <name type="scientific">Apiosordaria backusii</name>
    <dbReference type="NCBI Taxonomy" id="314023"/>
    <lineage>
        <taxon>Eukaryota</taxon>
        <taxon>Fungi</taxon>
        <taxon>Dikarya</taxon>
        <taxon>Ascomycota</taxon>
        <taxon>Pezizomycotina</taxon>
        <taxon>Sordariomycetes</taxon>
        <taxon>Sordariomycetidae</taxon>
        <taxon>Sordariales</taxon>
        <taxon>Lasiosphaeriaceae</taxon>
        <taxon>Apiosordaria</taxon>
    </lineage>
</organism>
<feature type="repeat" description="TPR" evidence="1">
    <location>
        <begin position="273"/>
        <end position="306"/>
    </location>
</feature>
<dbReference type="InterPro" id="IPR011990">
    <property type="entry name" value="TPR-like_helical_dom_sf"/>
</dbReference>